<name>A0A133ZZ56_9BACL</name>
<reference evidence="2" key="1">
    <citation type="submission" date="2016-01" db="EMBL/GenBank/DDBJ databases">
        <authorList>
            <person name="Mitreva M."/>
            <person name="Pepin K.H."/>
            <person name="Mihindukulasuriya K.A."/>
            <person name="Fulton R."/>
            <person name="Fronick C."/>
            <person name="O'Laughlin M."/>
            <person name="Miner T."/>
            <person name="Herter B."/>
            <person name="Rosa B.A."/>
            <person name="Cordes M."/>
            <person name="Tomlinson C."/>
            <person name="Wollam A."/>
            <person name="Palsikar V.B."/>
            <person name="Mardis E.R."/>
            <person name="Wilson R.K."/>
        </authorList>
    </citation>
    <scope>NUCLEOTIDE SEQUENCE [LARGE SCALE GENOMIC DNA]</scope>
    <source>
        <strain evidence="2">DNF01167</strain>
    </source>
</reference>
<evidence type="ECO:0000313" key="2">
    <source>
        <dbReference type="Proteomes" id="UP000070355"/>
    </source>
</evidence>
<dbReference type="AlphaFoldDB" id="A0A133ZZ56"/>
<gene>
    <name evidence="1" type="ORF">HMPREF3186_00757</name>
</gene>
<accession>A0A133ZZ56</accession>
<dbReference type="PATRIC" id="fig|1379.3.peg.739"/>
<dbReference type="EMBL" id="LSDC01000052">
    <property type="protein sequence ID" value="KXB60691.1"/>
    <property type="molecule type" value="Genomic_DNA"/>
</dbReference>
<protein>
    <submittedName>
        <fullName evidence="1">Uncharacterized protein</fullName>
    </submittedName>
</protein>
<evidence type="ECO:0000313" key="1">
    <source>
        <dbReference type="EMBL" id="KXB60691.1"/>
    </source>
</evidence>
<dbReference type="Proteomes" id="UP000070355">
    <property type="component" value="Unassembled WGS sequence"/>
</dbReference>
<dbReference type="STRING" id="1379.HMPREF3186_00757"/>
<comment type="caution">
    <text evidence="1">The sequence shown here is derived from an EMBL/GenBank/DDBJ whole genome shotgun (WGS) entry which is preliminary data.</text>
</comment>
<sequence>MINDNSDRINWKNYKKLIFIKSDYFRFSVNNMKCGRVAKSLGLKE</sequence>
<proteinExistence type="predicted"/>
<organism evidence="1 2">
    <name type="scientific">Gemella haemolysans</name>
    <dbReference type="NCBI Taxonomy" id="1379"/>
    <lineage>
        <taxon>Bacteria</taxon>
        <taxon>Bacillati</taxon>
        <taxon>Bacillota</taxon>
        <taxon>Bacilli</taxon>
        <taxon>Bacillales</taxon>
        <taxon>Gemellaceae</taxon>
        <taxon>Gemella</taxon>
    </lineage>
</organism>